<dbReference type="SUPFAM" id="SSF57756">
    <property type="entry name" value="Retrovirus zinc finger-like domains"/>
    <property type="match status" value="1"/>
</dbReference>
<keyword evidence="5" id="KW-1185">Reference proteome</keyword>
<dbReference type="InterPro" id="IPR012337">
    <property type="entry name" value="RNaseH-like_sf"/>
</dbReference>
<organism evidence="5 6">
    <name type="scientific">Strongyloides papillosus</name>
    <name type="common">Intestinal threadworm</name>
    <dbReference type="NCBI Taxonomy" id="174720"/>
    <lineage>
        <taxon>Eukaryota</taxon>
        <taxon>Metazoa</taxon>
        <taxon>Ecdysozoa</taxon>
        <taxon>Nematoda</taxon>
        <taxon>Chromadorea</taxon>
        <taxon>Rhabditida</taxon>
        <taxon>Tylenchina</taxon>
        <taxon>Panagrolaimomorpha</taxon>
        <taxon>Strongyloidoidea</taxon>
        <taxon>Strongyloididae</taxon>
        <taxon>Strongyloides</taxon>
    </lineage>
</organism>
<dbReference type="SUPFAM" id="SSF56672">
    <property type="entry name" value="DNA/RNA polymerases"/>
    <property type="match status" value="1"/>
</dbReference>
<protein>
    <submittedName>
        <fullName evidence="6">CCHC-type domain-containing protein</fullName>
    </submittedName>
</protein>
<dbReference type="GO" id="GO:0015074">
    <property type="term" value="P:DNA integration"/>
    <property type="evidence" value="ECO:0007669"/>
    <property type="project" value="InterPro"/>
</dbReference>
<dbReference type="PANTHER" id="PTHR37984:SF9">
    <property type="entry name" value="INTEGRASE CATALYTIC DOMAIN-CONTAINING PROTEIN"/>
    <property type="match status" value="1"/>
</dbReference>
<dbReference type="PROSITE" id="PS50994">
    <property type="entry name" value="INTEGRASE"/>
    <property type="match status" value="1"/>
</dbReference>
<feature type="domain" description="CCHC-type" evidence="2">
    <location>
        <begin position="239"/>
        <end position="254"/>
    </location>
</feature>
<keyword evidence="1" id="KW-0862">Zinc</keyword>
<keyword evidence="1" id="KW-0479">Metal-binding</keyword>
<evidence type="ECO:0000259" key="4">
    <source>
        <dbReference type="PROSITE" id="PS50994"/>
    </source>
</evidence>
<name>A0A0N5CDT9_STREA</name>
<dbReference type="Pfam" id="PF00078">
    <property type="entry name" value="RVT_1"/>
    <property type="match status" value="1"/>
</dbReference>
<dbReference type="InterPro" id="IPR001584">
    <property type="entry name" value="Integrase_cat-core"/>
</dbReference>
<dbReference type="InterPro" id="IPR000477">
    <property type="entry name" value="RT_dom"/>
</dbReference>
<dbReference type="InterPro" id="IPR050951">
    <property type="entry name" value="Retrovirus_Pol_polyprotein"/>
</dbReference>
<dbReference type="GO" id="GO:0008270">
    <property type="term" value="F:zinc ion binding"/>
    <property type="evidence" value="ECO:0007669"/>
    <property type="project" value="UniProtKB-KW"/>
</dbReference>
<evidence type="ECO:0000313" key="5">
    <source>
        <dbReference type="Proteomes" id="UP000046392"/>
    </source>
</evidence>
<dbReference type="InterPro" id="IPR002156">
    <property type="entry name" value="RNaseH_domain"/>
</dbReference>
<dbReference type="WBParaSite" id="SPAL_0001603300.1">
    <property type="protein sequence ID" value="SPAL_0001603300.1"/>
    <property type="gene ID" value="SPAL_0001603300"/>
</dbReference>
<dbReference type="Gene3D" id="4.10.60.10">
    <property type="entry name" value="Zinc finger, CCHC-type"/>
    <property type="match status" value="1"/>
</dbReference>
<dbReference type="Gene3D" id="3.10.10.10">
    <property type="entry name" value="HIV Type 1 Reverse Transcriptase, subunit A, domain 1"/>
    <property type="match status" value="1"/>
</dbReference>
<dbReference type="PANTHER" id="PTHR37984">
    <property type="entry name" value="PROTEIN CBG26694"/>
    <property type="match status" value="1"/>
</dbReference>
<dbReference type="Gene3D" id="3.30.70.270">
    <property type="match status" value="1"/>
</dbReference>
<feature type="domain" description="Integrase catalytic" evidence="4">
    <location>
        <begin position="993"/>
        <end position="1146"/>
    </location>
</feature>
<proteinExistence type="predicted"/>
<dbReference type="STRING" id="174720.A0A0N5CDT9"/>
<sequence length="1530" mass="174315">MDEFNMAILAGSFRSIKSAVDYAGNLEYSEYVKAELEMRRISLSSIDCGRWVYQAQTEEDREEFMRSFGTLEVTFSEMEQFLNVLSGCFRKDGVDKWTIFLKAKMGKEELFSRYVRRLKGLLNGLIGDDGQEGAIIAKILPTCPIKVREYLTGESRITVQLLEKYYEKYEAKQRKGYVRGFETVDRLGDANELPSFGSRVKNEPQFGKNYGEKKEVMGLNVNHQNFSRPVGNGNMVRQCYHCNQMGHISTQCPNKISTGLPEGQVFKTGAMKFCDRKYEVPVQWRVSPMIEKAISVGPIMRSMTVDSGTQVNVIPAGLMSKYEDLNIQVEKIDMRGVGAGEARMIGFMRVPLYCVQTRRSVFEDVYFMESNMSAITLHTALSLGIEVEKEIKDILEERNKMLNSLDMLAEKDSELVKEFIKYHETFDGTIPKPRITVTMEYNEDPPLKLFKPYPLKSDDQIKAMCKYLNDEFVKGRMYPVGTPSIAMPVSIEKRKLRVCNDSRYINRYMKINDVNLPSKDEIQLLISGTKQFSIFDFKDAFKLFMVDDKTAKLSTIVTEFGYWGTNRMQFGLASAPGLFHEKIKELILPLSRNCLNYADDVIFFGPVSEQREAIKSFLKICFENGLIFNVNKVFLYESRVKFLGLLVSEAGLTVDEERAGILKCLEKPDTATEMLSLLGKFAFVIAPLYPQKCEVNYVWTAIREKHFDLLRKCTEEYLTLVVPEKDEVLELVALPTSNVLHVELRSKKGLVDVLMRKLSDYETRYSLLEKELLGISEYVRTVNAFVKNCSIVWKTGSTMVLKMMQAPLELSGVASSRLQTMVSFLVLYGIKCELSLKVKKMLESPGCIEKDIPIKDVKAGAVKLMKEALTPYALDEEIENAQKNLEECQILIKCVSQGKFDEYLKPGLKDKLMQATLVHNILCINSKPMVDRMLAKRILSFIHGETHAAKAILCNEAGKFYDFTGWSTVAEEVLNQCHICMRAKCSNHKRPISWSPPKHARERGHFDLFYIDKQVLILFVDVFSKFTYIGLLKDKKVESFMNFFNKIFDEYKFMYVVSDNEPCLVSEKLTEYFQGRGVFHISSVPYNPRSNGVAERRIAVAKMRIKKFMLEGVSLKKAVVKAMNSMNYFSCSKEMATPAQIYFTNSKSWEPFIPKEVRVPPVRVYFKPKGDQSSLYEEGLIVAKLGTRTNVIEAEGVRYYVGNDFCHFGFTSATKNGVLSDLNNLWEESGDRRLISTIMEGKGDVEEGKGDNLQEEKEEEVVCQKKEVDIVVDDEGVVGNKCDGVAKNVEIVHHDTSKDPGKITDGVPVIQEINDQEKVNGVEVDQSLVWDYEKEFDEENVDQDWAFTSTPICAKIDDDKKMEEVFKNNKNVLMTDGSVKNGHGIAVFGRLGDVVVCEKRRGFLRGVITAPRIEVEGMKNLLSAIVKNESLPSDEKIVVISDNAYALNSLAYRWYERWIKEGVNTRGKPIQHLQTWKEIEELVNFVGHARLIFMHVSGHKSKLHDVCDKLAKGEEAELPHLPTYDPECCE</sequence>
<keyword evidence="1" id="KW-0863">Zinc-finger</keyword>
<evidence type="ECO:0000259" key="2">
    <source>
        <dbReference type="PROSITE" id="PS50158"/>
    </source>
</evidence>
<feature type="domain" description="RNase H type-1" evidence="3">
    <location>
        <begin position="1367"/>
        <end position="1516"/>
    </location>
</feature>
<evidence type="ECO:0000259" key="3">
    <source>
        <dbReference type="PROSITE" id="PS50879"/>
    </source>
</evidence>
<dbReference type="PROSITE" id="PS50158">
    <property type="entry name" value="ZF_CCHC"/>
    <property type="match status" value="1"/>
</dbReference>
<dbReference type="InterPro" id="IPR036397">
    <property type="entry name" value="RNaseH_sf"/>
</dbReference>
<dbReference type="GO" id="GO:0003676">
    <property type="term" value="F:nucleic acid binding"/>
    <property type="evidence" value="ECO:0007669"/>
    <property type="project" value="InterPro"/>
</dbReference>
<evidence type="ECO:0000313" key="6">
    <source>
        <dbReference type="WBParaSite" id="SPAL_0001603300.1"/>
    </source>
</evidence>
<evidence type="ECO:0000256" key="1">
    <source>
        <dbReference type="PROSITE-ProRule" id="PRU00047"/>
    </source>
</evidence>
<accession>A0A0N5CDT9</accession>
<dbReference type="Pfam" id="PF00098">
    <property type="entry name" value="zf-CCHC"/>
    <property type="match status" value="1"/>
</dbReference>
<dbReference type="SMART" id="SM00343">
    <property type="entry name" value="ZnF_C2HC"/>
    <property type="match status" value="1"/>
</dbReference>
<dbReference type="GO" id="GO:0042575">
    <property type="term" value="C:DNA polymerase complex"/>
    <property type="evidence" value="ECO:0007669"/>
    <property type="project" value="UniProtKB-ARBA"/>
</dbReference>
<dbReference type="Gene3D" id="3.30.420.10">
    <property type="entry name" value="Ribonuclease H-like superfamily/Ribonuclease H"/>
    <property type="match status" value="2"/>
</dbReference>
<dbReference type="Proteomes" id="UP000046392">
    <property type="component" value="Unplaced"/>
</dbReference>
<reference evidence="6" key="1">
    <citation type="submission" date="2017-02" db="UniProtKB">
        <authorList>
            <consortium name="WormBaseParasite"/>
        </authorList>
    </citation>
    <scope>IDENTIFICATION</scope>
</reference>
<dbReference type="GO" id="GO:0004523">
    <property type="term" value="F:RNA-DNA hybrid ribonuclease activity"/>
    <property type="evidence" value="ECO:0007669"/>
    <property type="project" value="InterPro"/>
</dbReference>
<dbReference type="InterPro" id="IPR001878">
    <property type="entry name" value="Znf_CCHC"/>
</dbReference>
<dbReference type="GO" id="GO:0019899">
    <property type="term" value="F:enzyme binding"/>
    <property type="evidence" value="ECO:0007669"/>
    <property type="project" value="UniProtKB-ARBA"/>
</dbReference>
<dbReference type="Pfam" id="PF00075">
    <property type="entry name" value="RNase_H"/>
    <property type="match status" value="1"/>
</dbReference>
<dbReference type="SUPFAM" id="SSF53098">
    <property type="entry name" value="Ribonuclease H-like"/>
    <property type="match status" value="2"/>
</dbReference>
<dbReference type="InterPro" id="IPR043502">
    <property type="entry name" value="DNA/RNA_pol_sf"/>
</dbReference>
<dbReference type="InterPro" id="IPR036875">
    <property type="entry name" value="Znf_CCHC_sf"/>
</dbReference>
<dbReference type="PROSITE" id="PS50879">
    <property type="entry name" value="RNASE_H_1"/>
    <property type="match status" value="1"/>
</dbReference>
<dbReference type="InterPro" id="IPR043128">
    <property type="entry name" value="Rev_trsase/Diguanyl_cyclase"/>
</dbReference>